<keyword evidence="2" id="KW-1003">Cell membrane</keyword>
<gene>
    <name evidence="9" type="ORF">ATL40_0562</name>
</gene>
<feature type="compositionally biased region" description="Gly residues" evidence="6">
    <location>
        <begin position="35"/>
        <end position="46"/>
    </location>
</feature>
<evidence type="ECO:0000256" key="7">
    <source>
        <dbReference type="SAM" id="Phobius"/>
    </source>
</evidence>
<dbReference type="Proteomes" id="UP000224915">
    <property type="component" value="Unassembled WGS sequence"/>
</dbReference>
<evidence type="ECO:0000256" key="6">
    <source>
        <dbReference type="SAM" id="MobiDB-lite"/>
    </source>
</evidence>
<evidence type="ECO:0000256" key="2">
    <source>
        <dbReference type="ARBA" id="ARBA00022475"/>
    </source>
</evidence>
<evidence type="ECO:0000256" key="3">
    <source>
        <dbReference type="ARBA" id="ARBA00022692"/>
    </source>
</evidence>
<proteinExistence type="predicted"/>
<evidence type="ECO:0000256" key="4">
    <source>
        <dbReference type="ARBA" id="ARBA00022989"/>
    </source>
</evidence>
<feature type="transmembrane region" description="Helical" evidence="7">
    <location>
        <begin position="357"/>
        <end position="378"/>
    </location>
</feature>
<feature type="compositionally biased region" description="Low complexity" evidence="6">
    <location>
        <begin position="1"/>
        <end position="34"/>
    </location>
</feature>
<name>A0A2A9CX56_9MICO</name>
<evidence type="ECO:0000313" key="10">
    <source>
        <dbReference type="Proteomes" id="UP000224915"/>
    </source>
</evidence>
<sequence>MSTPTSPTPGHTPGDDSAAPTGRSTPGPTPTTAPGSGGGSGPGVGPGEQPRGGAAFWAYLRALQTPRSAQRWFGGVAGGLAARWGWDPLLVRGLFVAASLIGGIGFLAYAVCWALLPEPDGRIHAEEALKGRGDTAYVGIVIFTLLGLGPAGTLGPFGLWGLGTGEDGFSVFWRLVLIGIVIWAIVAHRRRRDAWRAAHPASAPPREAAPSGTAGSTEPAAPQAPPAEPGATTSAASGQTAGGWGSPEAPAPILDAQDAPAGAGDGSDGGAPPSWHGYTPPQPVATTPRPARPVRRGPGTAVIASVLGGILLLAAFTLLAGRVGALLHPELVFLGGSLVIVALGLIVTALRGRRVGLLTFLAIIGLVAGSSAAGGTFFTTTGWVDGETYGSAAVVPATIAEAEEGVAFNVGDLTLDLTQVPLPSSAALDSGAAASLTVPVDVSLGDVAILVPAEADVRIDAEVRAGEVRWEVGEGQSTRSGTSLSVTEQTAGVAEGAAPQIQIDLTLGAGVVRVIGVEE</sequence>
<dbReference type="AlphaFoldDB" id="A0A2A9CX56"/>
<dbReference type="GO" id="GO:0005886">
    <property type="term" value="C:plasma membrane"/>
    <property type="evidence" value="ECO:0007669"/>
    <property type="project" value="UniProtKB-SubCell"/>
</dbReference>
<evidence type="ECO:0000313" key="9">
    <source>
        <dbReference type="EMBL" id="PFG19008.1"/>
    </source>
</evidence>
<accession>A0A2A9CX56</accession>
<protein>
    <submittedName>
        <fullName evidence="9">Phage shock protein C (PspC) family protein</fullName>
    </submittedName>
</protein>
<feature type="compositionally biased region" description="Low complexity" evidence="6">
    <location>
        <begin position="229"/>
        <end position="239"/>
    </location>
</feature>
<feature type="domain" description="Phage shock protein PspC N-terminal" evidence="8">
    <location>
        <begin position="67"/>
        <end position="118"/>
    </location>
</feature>
<feature type="region of interest" description="Disordered" evidence="6">
    <location>
        <begin position="1"/>
        <end position="48"/>
    </location>
</feature>
<dbReference type="InterPro" id="IPR007168">
    <property type="entry name" value="Phageshock_PspC_N"/>
</dbReference>
<keyword evidence="5 7" id="KW-0472">Membrane</keyword>
<feature type="transmembrane region" description="Helical" evidence="7">
    <location>
        <begin position="331"/>
        <end position="350"/>
    </location>
</feature>
<dbReference type="Pfam" id="PF04024">
    <property type="entry name" value="PspC"/>
    <property type="match status" value="1"/>
</dbReference>
<keyword evidence="10" id="KW-1185">Reference proteome</keyword>
<reference evidence="9 10" key="1">
    <citation type="submission" date="2017-10" db="EMBL/GenBank/DDBJ databases">
        <title>Sequencing the genomes of 1000 actinobacteria strains.</title>
        <authorList>
            <person name="Klenk H.-P."/>
        </authorList>
    </citation>
    <scope>NUCLEOTIDE SEQUENCE [LARGE SCALE GENOMIC DNA]</scope>
    <source>
        <strain evidence="9 10">DSM 21801</strain>
    </source>
</reference>
<feature type="transmembrane region" description="Helical" evidence="7">
    <location>
        <begin position="299"/>
        <end position="319"/>
    </location>
</feature>
<dbReference type="RefSeq" id="WP_169925860.1">
    <property type="nucleotide sequence ID" value="NZ_PDJD01000001.1"/>
</dbReference>
<evidence type="ECO:0000256" key="1">
    <source>
        <dbReference type="ARBA" id="ARBA00004162"/>
    </source>
</evidence>
<comment type="caution">
    <text evidence="9">The sequence shown here is derived from an EMBL/GenBank/DDBJ whole genome shotgun (WGS) entry which is preliminary data.</text>
</comment>
<comment type="subcellular location">
    <subcellularLocation>
        <location evidence="1">Cell membrane</location>
        <topology evidence="1">Single-pass membrane protein</topology>
    </subcellularLocation>
</comment>
<dbReference type="PANTHER" id="PTHR33885">
    <property type="entry name" value="PHAGE SHOCK PROTEIN C"/>
    <property type="match status" value="1"/>
</dbReference>
<feature type="transmembrane region" description="Helical" evidence="7">
    <location>
        <begin position="137"/>
        <end position="159"/>
    </location>
</feature>
<evidence type="ECO:0000259" key="8">
    <source>
        <dbReference type="Pfam" id="PF04024"/>
    </source>
</evidence>
<keyword evidence="3 7" id="KW-0812">Transmembrane</keyword>
<keyword evidence="4 7" id="KW-1133">Transmembrane helix</keyword>
<feature type="transmembrane region" description="Helical" evidence="7">
    <location>
        <begin position="94"/>
        <end position="116"/>
    </location>
</feature>
<dbReference type="InterPro" id="IPR052027">
    <property type="entry name" value="PspC"/>
</dbReference>
<feature type="transmembrane region" description="Helical" evidence="7">
    <location>
        <begin position="171"/>
        <end position="187"/>
    </location>
</feature>
<feature type="region of interest" description="Disordered" evidence="6">
    <location>
        <begin position="197"/>
        <end position="293"/>
    </location>
</feature>
<organism evidence="9 10">
    <name type="scientific">Serinibacter salmoneus</name>
    <dbReference type="NCBI Taxonomy" id="556530"/>
    <lineage>
        <taxon>Bacteria</taxon>
        <taxon>Bacillati</taxon>
        <taxon>Actinomycetota</taxon>
        <taxon>Actinomycetes</taxon>
        <taxon>Micrococcales</taxon>
        <taxon>Beutenbergiaceae</taxon>
        <taxon>Serinibacter</taxon>
    </lineage>
</organism>
<feature type="compositionally biased region" description="Low complexity" evidence="6">
    <location>
        <begin position="197"/>
        <end position="210"/>
    </location>
</feature>
<dbReference type="PANTHER" id="PTHR33885:SF3">
    <property type="entry name" value="PHAGE SHOCK PROTEIN C"/>
    <property type="match status" value="1"/>
</dbReference>
<dbReference type="EMBL" id="PDJD01000001">
    <property type="protein sequence ID" value="PFG19008.1"/>
    <property type="molecule type" value="Genomic_DNA"/>
</dbReference>
<evidence type="ECO:0000256" key="5">
    <source>
        <dbReference type="ARBA" id="ARBA00023136"/>
    </source>
</evidence>